<sequence>MDQHQSNISMRKRVADLINICSDGLYEREEIVAVSLLSAIAGQPVFLYGLPGTAKSLIARRLSKVFKDTSHFEYLMQNFSTPEDVFGPVSIQELKKDNYVRKTDGYLPAADFAFLDEIWKSSPAILNTLLTIINERIYRNNGKAEKVPLKALIAASNEIPPPNQGLEALYDRFVMRIVVDPMHERENFERLLDGGPVPIDVVVPDRLQFSHAEWERIPDEIYKVGISREVFAIINSIRVSIDEFNRDNPETAVYVSDRRWQRIAFILKASALLCDRTEVIPVDTFILRHCLWTLEENREQIDGIVVRAVKQFGCANHEKLNSWLLDHTGIENDVFDTFFYPEDVYDTTEISGKQYFPITSPEIEKDPNGHSPVKIKVRFYVPVEKMGTYDPFTPVDENGDLQLRLECNFNGTRLCEVKIQEKLLKSGWDYPIKSNSYVEWFEATLPVKFKRGAQKNVSPGVRYAFEDACKRSLMALEEITSNTVHYVDAQRKLNETPFVPVEKREMLLDSFEAFLKDLENHRLNAEHLLEKVQSHAVPESGNC</sequence>
<dbReference type="PANTHER" id="PTHR32204">
    <property type="entry name" value="ATPASE RAVA"/>
    <property type="match status" value="1"/>
</dbReference>
<dbReference type="SUPFAM" id="SSF52540">
    <property type="entry name" value="P-loop containing nucleoside triphosphate hydrolases"/>
    <property type="match status" value="1"/>
</dbReference>
<evidence type="ECO:0000313" key="3">
    <source>
        <dbReference type="Proteomes" id="UP001206983"/>
    </source>
</evidence>
<dbReference type="InterPro" id="IPR027417">
    <property type="entry name" value="P-loop_NTPase"/>
</dbReference>
<protein>
    <submittedName>
        <fullName evidence="2">Pyrrolo-quinoline quinone</fullName>
    </submittedName>
</protein>
<dbReference type="InterPro" id="IPR003593">
    <property type="entry name" value="AAA+_ATPase"/>
</dbReference>
<accession>A0AAE3KY19</accession>
<dbReference type="InterPro" id="IPR045427">
    <property type="entry name" value="MoxR"/>
</dbReference>
<gene>
    <name evidence="2" type="ORF">PV02_09175</name>
</gene>
<reference evidence="2 3" key="1">
    <citation type="journal article" date="2011" name="Appl. Environ. Microbiol.">
        <title>Methanogenic archaea isolated from Taiwan's Chelungpu fault.</title>
        <authorList>
            <person name="Wu S.Y."/>
            <person name="Lai M.C."/>
        </authorList>
    </citation>
    <scope>NUCLEOTIDE SEQUENCE [LARGE SCALE GENOMIC DNA]</scope>
    <source>
        <strain evidence="2 3">St545Mb</strain>
    </source>
</reference>
<dbReference type="Pfam" id="PF17868">
    <property type="entry name" value="AAA_lid_8"/>
    <property type="match status" value="1"/>
</dbReference>
<evidence type="ECO:0000313" key="2">
    <source>
        <dbReference type="EMBL" id="MCQ6963292.1"/>
    </source>
</evidence>
<dbReference type="SMART" id="SM00382">
    <property type="entry name" value="AAA"/>
    <property type="match status" value="1"/>
</dbReference>
<evidence type="ECO:0000259" key="1">
    <source>
        <dbReference type="SMART" id="SM00382"/>
    </source>
</evidence>
<dbReference type="Gene3D" id="3.40.50.300">
    <property type="entry name" value="P-loop containing nucleotide triphosphate hydrolases"/>
    <property type="match status" value="1"/>
</dbReference>
<proteinExistence type="predicted"/>
<dbReference type="Pfam" id="PF20030">
    <property type="entry name" value="bpMoxR"/>
    <property type="match status" value="1"/>
</dbReference>
<dbReference type="PANTHER" id="PTHR32204:SF0">
    <property type="entry name" value="ATPASE RAVA"/>
    <property type="match status" value="1"/>
</dbReference>
<dbReference type="InterPro" id="IPR050513">
    <property type="entry name" value="RavA_ATPases"/>
</dbReference>
<keyword evidence="3" id="KW-1185">Reference proteome</keyword>
<dbReference type="AlphaFoldDB" id="A0AAE3KY19"/>
<dbReference type="EMBL" id="JTEO01000005">
    <property type="protein sequence ID" value="MCQ6963292.1"/>
    <property type="molecule type" value="Genomic_DNA"/>
</dbReference>
<feature type="domain" description="AAA+ ATPase" evidence="1">
    <location>
        <begin position="41"/>
        <end position="183"/>
    </location>
</feature>
<name>A0AAE3KY19_9EURY</name>
<dbReference type="InterPro" id="IPR041538">
    <property type="entry name" value="RavA-like_AAA_lid"/>
</dbReference>
<dbReference type="CDD" id="cd00009">
    <property type="entry name" value="AAA"/>
    <property type="match status" value="1"/>
</dbReference>
<organism evidence="2 3">
    <name type="scientific">Methanolobus chelungpuianus</name>
    <dbReference type="NCBI Taxonomy" id="502115"/>
    <lineage>
        <taxon>Archaea</taxon>
        <taxon>Methanobacteriati</taxon>
        <taxon>Methanobacteriota</taxon>
        <taxon>Stenosarchaea group</taxon>
        <taxon>Methanomicrobia</taxon>
        <taxon>Methanosarcinales</taxon>
        <taxon>Methanosarcinaceae</taxon>
        <taxon>Methanolobus</taxon>
    </lineage>
</organism>
<dbReference type="Proteomes" id="UP001206983">
    <property type="component" value="Unassembled WGS sequence"/>
</dbReference>
<comment type="caution">
    <text evidence="2">The sequence shown here is derived from an EMBL/GenBank/DDBJ whole genome shotgun (WGS) entry which is preliminary data.</text>
</comment>